<dbReference type="OrthoDB" id="9808602at2"/>
<dbReference type="InterPro" id="IPR003362">
    <property type="entry name" value="Bact_transf"/>
</dbReference>
<dbReference type="PATRIC" id="fig|1458461.3.peg.838"/>
<name>X5MCC8_9HYPH</name>
<comment type="subcellular location">
    <subcellularLocation>
        <location evidence="1">Cell membrane</location>
    </subcellularLocation>
</comment>
<dbReference type="PANTHER" id="PTHR30576:SF4">
    <property type="entry name" value="UNDECAPRENYL-PHOSPHATE GALACTOSE PHOSPHOTRANSFERASE"/>
    <property type="match status" value="1"/>
</dbReference>
<evidence type="ECO:0000256" key="5">
    <source>
        <dbReference type="ARBA" id="ARBA00022692"/>
    </source>
</evidence>
<dbReference type="GO" id="GO:0000271">
    <property type="term" value="P:polysaccharide biosynthetic process"/>
    <property type="evidence" value="ECO:0007669"/>
    <property type="project" value="UniProtKB-KW"/>
</dbReference>
<dbReference type="Pfam" id="PF02397">
    <property type="entry name" value="Bac_transf"/>
    <property type="match status" value="1"/>
</dbReference>
<gene>
    <name evidence="11" type="ORF">BN1012_Phect838</name>
</gene>
<feature type="domain" description="Bacterial sugar transferase" evidence="10">
    <location>
        <begin position="69"/>
        <end position="258"/>
    </location>
</feature>
<evidence type="ECO:0000256" key="7">
    <source>
        <dbReference type="ARBA" id="ARBA00023136"/>
    </source>
</evidence>
<dbReference type="EMBL" id="HG966617">
    <property type="protein sequence ID" value="CDO59052.1"/>
    <property type="molecule type" value="Genomic_DNA"/>
</dbReference>
<dbReference type="KEGG" id="pect:BN1012_Phect838"/>
<evidence type="ECO:0000313" key="12">
    <source>
        <dbReference type="Proteomes" id="UP000032160"/>
    </source>
</evidence>
<evidence type="ECO:0000256" key="8">
    <source>
        <dbReference type="ARBA" id="ARBA00023169"/>
    </source>
</evidence>
<keyword evidence="5 9" id="KW-0812">Transmembrane</keyword>
<reference evidence="11 12" key="1">
    <citation type="journal article" date="2014" name="Front. Genet.">
        <title>Genome and metabolic network of "Candidatus Phaeomarinobacter ectocarpi" Ec32, a new candidate genus of Alphaproteobacteria frequently associated with brown algae.</title>
        <authorList>
            <person name="Dittami S.M."/>
            <person name="Barbeyron T."/>
            <person name="Boyen C."/>
            <person name="Cambefort J."/>
            <person name="Collet G."/>
            <person name="Delage L."/>
            <person name="Gobet A."/>
            <person name="Groisillier A."/>
            <person name="Leblanc C."/>
            <person name="Michel G."/>
            <person name="Scornet D."/>
            <person name="Siegel A."/>
            <person name="Tapia J.E."/>
            <person name="Tonon T."/>
        </authorList>
    </citation>
    <scope>NUCLEOTIDE SEQUENCE [LARGE SCALE GENOMIC DNA]</scope>
    <source>
        <strain evidence="11 12">Ec32</strain>
    </source>
</reference>
<proteinExistence type="inferred from homology"/>
<evidence type="ECO:0000256" key="1">
    <source>
        <dbReference type="ARBA" id="ARBA00004236"/>
    </source>
</evidence>
<accession>X5MCC8</accession>
<evidence type="ECO:0000256" key="4">
    <source>
        <dbReference type="ARBA" id="ARBA00022679"/>
    </source>
</evidence>
<comment type="similarity">
    <text evidence="2">Belongs to the bacterial sugar transferase family.</text>
</comment>
<keyword evidence="4 11" id="KW-0808">Transferase</keyword>
<evidence type="ECO:0000256" key="9">
    <source>
        <dbReference type="SAM" id="Phobius"/>
    </source>
</evidence>
<keyword evidence="3" id="KW-1003">Cell membrane</keyword>
<dbReference type="EC" id="2.7.8.6" evidence="11"/>
<keyword evidence="6 9" id="KW-1133">Transmembrane helix</keyword>
<evidence type="ECO:0000256" key="6">
    <source>
        <dbReference type="ARBA" id="ARBA00022989"/>
    </source>
</evidence>
<dbReference type="STRING" id="1458461.BN1012_Phect838"/>
<keyword evidence="12" id="KW-1185">Reference proteome</keyword>
<sequence length="264" mass="28891">MSALLKNNAEVALPLGSAEETARPLPRYIARRDAAYAVLTAETPATLRPAARIHAVDANTSTLREITIRTLDVLGAIAGLILAAPIMMVVAFLIMRDGGSAFFGQTRVGQQGRGFNCFKLRSMASDAEARLQTLLDNDPQAAAEWAEHRKLKNDPRITKLGHFIRKTSIDELPQLWNVLKGDMSLVGPRPIVPDELAMYGKDAAGYLSVRPGLTGLWQVSGRSDCDYKTRIALDVEWTEIRTVASYLEIIFKTVPAVLAKEGAY</sequence>
<dbReference type="PANTHER" id="PTHR30576">
    <property type="entry name" value="COLANIC BIOSYNTHESIS UDP-GLUCOSE LIPID CARRIER TRANSFERASE"/>
    <property type="match status" value="1"/>
</dbReference>
<evidence type="ECO:0000313" key="11">
    <source>
        <dbReference type="EMBL" id="CDO59052.1"/>
    </source>
</evidence>
<protein>
    <submittedName>
        <fullName evidence="11">Undecaprenyl-phosphate galactosephosphotransferase</fullName>
        <ecNumber evidence="11">2.7.8.6</ecNumber>
    </submittedName>
</protein>
<feature type="transmembrane region" description="Helical" evidence="9">
    <location>
        <begin position="73"/>
        <end position="95"/>
    </location>
</feature>
<dbReference type="GO" id="GO:0005886">
    <property type="term" value="C:plasma membrane"/>
    <property type="evidence" value="ECO:0007669"/>
    <property type="project" value="UniProtKB-SubCell"/>
</dbReference>
<dbReference type="RefSeq" id="WP_052535221.1">
    <property type="nucleotide sequence ID" value="NZ_HG966617.1"/>
</dbReference>
<dbReference type="Proteomes" id="UP000032160">
    <property type="component" value="Chromosome I"/>
</dbReference>
<dbReference type="AlphaFoldDB" id="X5MCC8"/>
<evidence type="ECO:0000259" key="10">
    <source>
        <dbReference type="Pfam" id="PF02397"/>
    </source>
</evidence>
<evidence type="ECO:0000256" key="2">
    <source>
        <dbReference type="ARBA" id="ARBA00006464"/>
    </source>
</evidence>
<keyword evidence="7 9" id="KW-0472">Membrane</keyword>
<organism evidence="11 12">
    <name type="scientific">Candidatus Phaeomarinibacter ectocarpi</name>
    <dbReference type="NCBI Taxonomy" id="1458461"/>
    <lineage>
        <taxon>Bacteria</taxon>
        <taxon>Pseudomonadati</taxon>
        <taxon>Pseudomonadota</taxon>
        <taxon>Alphaproteobacteria</taxon>
        <taxon>Hyphomicrobiales</taxon>
        <taxon>Parvibaculaceae</taxon>
        <taxon>Candidatus Phaeomarinibacter</taxon>
    </lineage>
</organism>
<evidence type="ECO:0000256" key="3">
    <source>
        <dbReference type="ARBA" id="ARBA00022475"/>
    </source>
</evidence>
<dbReference type="GO" id="GO:0047360">
    <property type="term" value="F:undecaprenyl-phosphate galactose phosphotransferase activity"/>
    <property type="evidence" value="ECO:0007669"/>
    <property type="project" value="UniProtKB-EC"/>
</dbReference>
<dbReference type="HOGENOM" id="CLU_024920_1_0_5"/>
<keyword evidence="8" id="KW-0270">Exopolysaccharide synthesis</keyword>